<dbReference type="AlphaFoldDB" id="A0A285INX6"/>
<reference evidence="3" key="1">
    <citation type="submission" date="2017-09" db="EMBL/GenBank/DDBJ databases">
        <authorList>
            <person name="Varghese N."/>
            <person name="Submissions S."/>
        </authorList>
    </citation>
    <scope>NUCLEOTIDE SEQUENCE [LARGE SCALE GENOMIC DNA]</scope>
    <source>
        <strain evidence="3">CGMCC 1.12461</strain>
    </source>
</reference>
<keyword evidence="1" id="KW-1133">Transmembrane helix</keyword>
<sequence>MTSVEYKTVRVYPTFSFACGAKSAAMLIFFHCAIIMLLFHYGLANLQHKHAEIGLVLFSDTNKLMFAGLASLVSYALTELLLTTIFIKKLSKPLVITKDVLIIPKWAIKYSASYKSKQSLRVVVNEITGIKTRFFDTSKIPILRQAIPLPMTVQLAMGTSSITLDLKHVGFFKPINNWLKSVDVPILNSETKVLPDVSYVSFNGVFWSCCSLSLIVAFVMPLLLWVFSP</sequence>
<protein>
    <submittedName>
        <fullName evidence="2">Uncharacterized protein</fullName>
    </submittedName>
</protein>
<dbReference type="EMBL" id="OBEB01000002">
    <property type="protein sequence ID" value="SNY49698.1"/>
    <property type="molecule type" value="Genomic_DNA"/>
</dbReference>
<evidence type="ECO:0000313" key="2">
    <source>
        <dbReference type="EMBL" id="SNY49698.1"/>
    </source>
</evidence>
<name>A0A285INX6_9GAMM</name>
<dbReference type="Proteomes" id="UP000219353">
    <property type="component" value="Unassembled WGS sequence"/>
</dbReference>
<evidence type="ECO:0000256" key="1">
    <source>
        <dbReference type="SAM" id="Phobius"/>
    </source>
</evidence>
<keyword evidence="3" id="KW-1185">Reference proteome</keyword>
<keyword evidence="1" id="KW-0812">Transmembrane</keyword>
<evidence type="ECO:0000313" key="3">
    <source>
        <dbReference type="Proteomes" id="UP000219353"/>
    </source>
</evidence>
<feature type="transmembrane region" description="Helical" evidence="1">
    <location>
        <begin position="64"/>
        <end position="87"/>
    </location>
</feature>
<feature type="transmembrane region" description="Helical" evidence="1">
    <location>
        <begin position="24"/>
        <end position="43"/>
    </location>
</feature>
<gene>
    <name evidence="2" type="ORF">SAMN06297280_1507</name>
</gene>
<accession>A0A285INX6</accession>
<organism evidence="2 3">
    <name type="scientific">Arsukibacterium tuosuense</name>
    <dbReference type="NCBI Taxonomy" id="1323745"/>
    <lineage>
        <taxon>Bacteria</taxon>
        <taxon>Pseudomonadati</taxon>
        <taxon>Pseudomonadota</taxon>
        <taxon>Gammaproteobacteria</taxon>
        <taxon>Chromatiales</taxon>
        <taxon>Chromatiaceae</taxon>
        <taxon>Arsukibacterium</taxon>
    </lineage>
</organism>
<keyword evidence="1" id="KW-0472">Membrane</keyword>
<feature type="transmembrane region" description="Helical" evidence="1">
    <location>
        <begin position="205"/>
        <end position="227"/>
    </location>
</feature>
<proteinExistence type="predicted"/>